<dbReference type="AlphaFoldDB" id="A0A127M141"/>
<keyword evidence="1" id="KW-0175">Coiled coil</keyword>
<evidence type="ECO:0000256" key="1">
    <source>
        <dbReference type="HAMAP-Rule" id="MF_02216"/>
    </source>
</evidence>
<evidence type="ECO:0000313" key="3">
    <source>
        <dbReference type="Proteomes" id="UP000074119"/>
    </source>
</evidence>
<dbReference type="RefSeq" id="WP_008253379.1">
    <property type="nucleotide sequence ID" value="NZ_CP014544.1"/>
</dbReference>
<feature type="coiled-coil region" evidence="1">
    <location>
        <begin position="58"/>
        <end position="85"/>
    </location>
</feature>
<keyword evidence="1" id="KW-0831">Ubiquinone biosynthesis</keyword>
<protein>
    <recommendedName>
        <fullName evidence="1">Ubiquinone biosynthesis accessory factor UbiK</fullName>
    </recommendedName>
</protein>
<dbReference type="GO" id="GO:0005829">
    <property type="term" value="C:cytosol"/>
    <property type="evidence" value="ECO:0007669"/>
    <property type="project" value="TreeGrafter"/>
</dbReference>
<dbReference type="Pfam" id="PF04380">
    <property type="entry name" value="BMFP"/>
    <property type="match status" value="1"/>
</dbReference>
<comment type="function">
    <text evidence="1">Required for efficient ubiquinone (coenzyme Q) biosynthesis. UbiK is probably an accessory factor of Ubi enzymes and facilitates ubiquinone biosynthesis by acting as an assembly factor, a targeting factor, or both.</text>
</comment>
<comment type="similarity">
    <text evidence="1">Belongs to the UbiK family.</text>
</comment>
<organism evidence="2 3">
    <name type="scientific">Zhongshania aliphaticivorans</name>
    <dbReference type="NCBI Taxonomy" id="1470434"/>
    <lineage>
        <taxon>Bacteria</taxon>
        <taxon>Pseudomonadati</taxon>
        <taxon>Pseudomonadota</taxon>
        <taxon>Gammaproteobacteria</taxon>
        <taxon>Cellvibrionales</taxon>
        <taxon>Spongiibacteraceae</taxon>
        <taxon>Zhongshania</taxon>
    </lineage>
</organism>
<keyword evidence="1" id="KW-0963">Cytoplasm</keyword>
<dbReference type="EMBL" id="CP014544">
    <property type="protein sequence ID" value="AMO66927.1"/>
    <property type="molecule type" value="Genomic_DNA"/>
</dbReference>
<dbReference type="InterPro" id="IPR007475">
    <property type="entry name" value="UbiK"/>
</dbReference>
<dbReference type="PANTHER" id="PTHR38040:SF1">
    <property type="entry name" value="UBIQUINONE BIOSYNTHESIS ACCESSORY FACTOR UBIK"/>
    <property type="match status" value="1"/>
</dbReference>
<dbReference type="UniPathway" id="UPA00232"/>
<gene>
    <name evidence="1" type="primary">ubiK</name>
    <name evidence="2" type="ORF">AZF00_00815</name>
</gene>
<dbReference type="GO" id="GO:0006744">
    <property type="term" value="P:ubiquinone biosynthetic process"/>
    <property type="evidence" value="ECO:0007669"/>
    <property type="project" value="UniProtKB-UniRule"/>
</dbReference>
<sequence>MAKPDFIAQLAQQASKLMNNGPEIQQDIEEKVQVLLQGGFSRLNVVSRAEFDAQVAVLNRTRSKLETLEKQLAELTEQLANQTGSNT</sequence>
<reference evidence="2 3" key="1">
    <citation type="submission" date="2015-12" db="EMBL/GenBank/DDBJ databases">
        <authorList>
            <person name="Shamseldin A."/>
            <person name="Moawad H."/>
            <person name="Abd El-Rahim W.M."/>
            <person name="Sadowsky M.J."/>
        </authorList>
    </citation>
    <scope>NUCLEOTIDE SEQUENCE [LARGE SCALE GENOMIC DNA]</scope>
    <source>
        <strain evidence="2 3">SM2</strain>
    </source>
</reference>
<accession>A0A127M141</accession>
<name>A0A127M141_9GAMM</name>
<dbReference type="STRING" id="1470434.AZF00_00815"/>
<comment type="pathway">
    <text evidence="1">Cofactor biosynthesis; ubiquinone biosynthesis.</text>
</comment>
<dbReference type="Proteomes" id="UP000074119">
    <property type="component" value="Chromosome"/>
</dbReference>
<proteinExistence type="inferred from homology"/>
<evidence type="ECO:0000313" key="2">
    <source>
        <dbReference type="EMBL" id="AMO66927.1"/>
    </source>
</evidence>
<dbReference type="HAMAP" id="MF_02216">
    <property type="entry name" value="UbiK"/>
    <property type="match status" value="1"/>
</dbReference>
<comment type="subcellular location">
    <subcellularLocation>
        <location evidence="1">Cytoplasm</location>
    </subcellularLocation>
</comment>
<dbReference type="KEGG" id="zal:AZF00_00815"/>
<dbReference type="PANTHER" id="PTHR38040">
    <property type="entry name" value="UBIQUINONE BIOSYNTHESIS ACCESSORY FACTOR UBIK"/>
    <property type="match status" value="1"/>
</dbReference>